<proteinExistence type="predicted"/>
<reference evidence="1" key="1">
    <citation type="submission" date="2020-10" db="EMBL/GenBank/DDBJ databases">
        <authorList>
            <person name="Gilroy R."/>
        </authorList>
    </citation>
    <scope>NUCLEOTIDE SEQUENCE</scope>
    <source>
        <strain evidence="1">17113</strain>
    </source>
</reference>
<organism evidence="1 2">
    <name type="scientific">Candidatus Alloenteromonas pullistercoris</name>
    <dbReference type="NCBI Taxonomy" id="2840785"/>
    <lineage>
        <taxon>Bacteria</taxon>
        <taxon>Bacillati</taxon>
        <taxon>Bacillota</taxon>
        <taxon>Bacillota incertae sedis</taxon>
        <taxon>Candidatus Alloenteromonas</taxon>
    </lineage>
</organism>
<reference evidence="1" key="2">
    <citation type="journal article" date="2021" name="PeerJ">
        <title>Extensive microbial diversity within the chicken gut microbiome revealed by metagenomics and culture.</title>
        <authorList>
            <person name="Gilroy R."/>
            <person name="Ravi A."/>
            <person name="Getino M."/>
            <person name="Pursley I."/>
            <person name="Horton D.L."/>
            <person name="Alikhan N.F."/>
            <person name="Baker D."/>
            <person name="Gharbi K."/>
            <person name="Hall N."/>
            <person name="Watson M."/>
            <person name="Adriaenssens E.M."/>
            <person name="Foster-Nyarko E."/>
            <person name="Jarju S."/>
            <person name="Secka A."/>
            <person name="Antonio M."/>
            <person name="Oren A."/>
            <person name="Chaudhuri R.R."/>
            <person name="La Ragione R."/>
            <person name="Hildebrand F."/>
            <person name="Pallen M.J."/>
        </authorList>
    </citation>
    <scope>NUCLEOTIDE SEQUENCE</scope>
    <source>
        <strain evidence="1">17113</strain>
    </source>
</reference>
<dbReference type="EMBL" id="JADINA010000029">
    <property type="protein sequence ID" value="MBO8426576.1"/>
    <property type="molecule type" value="Genomic_DNA"/>
</dbReference>
<protein>
    <submittedName>
        <fullName evidence="1">Catalase</fullName>
    </submittedName>
</protein>
<dbReference type="Pfam" id="PF18907">
    <property type="entry name" value="DUF5662"/>
    <property type="match status" value="1"/>
</dbReference>
<dbReference type="InterPro" id="IPR043721">
    <property type="entry name" value="DUF5662"/>
</dbReference>
<sequence length="208" mass="24710">MMIKWLGHLRTITKHRHQVIRNGFHCGIFLHCLKHDLSKMSPTEFFNSAKNYNGHHSPVYEERKTNDGFSYICQHHTRRNKHHWEYWTDFFMGRIVVHTMPWVYATEYVCDMLSASKTYDPKNFGPSTALDYFLARVDRYFMTEATKLYVTWCLTRYRDLGFKGLRKKDTKAKYAEIVAANPKVEFIDSLPEHVDLPPFALNSPHKRM</sequence>
<dbReference type="AlphaFoldDB" id="A0A9D9GVE2"/>
<accession>A0A9D9GVE2</accession>
<name>A0A9D9GVE2_9FIRM</name>
<evidence type="ECO:0000313" key="1">
    <source>
        <dbReference type="EMBL" id="MBO8426576.1"/>
    </source>
</evidence>
<gene>
    <name evidence="1" type="ORF">IAC61_04560</name>
</gene>
<evidence type="ECO:0000313" key="2">
    <source>
        <dbReference type="Proteomes" id="UP000823634"/>
    </source>
</evidence>
<comment type="caution">
    <text evidence="1">The sequence shown here is derived from an EMBL/GenBank/DDBJ whole genome shotgun (WGS) entry which is preliminary data.</text>
</comment>
<dbReference type="Proteomes" id="UP000823634">
    <property type="component" value="Unassembled WGS sequence"/>
</dbReference>